<name>A0AAD7CSY9_MYCRO</name>
<accession>A0AAD7CSY9</accession>
<reference evidence="1" key="1">
    <citation type="submission" date="2023-03" db="EMBL/GenBank/DDBJ databases">
        <title>Massive genome expansion in bonnet fungi (Mycena s.s.) driven by repeated elements and novel gene families across ecological guilds.</title>
        <authorList>
            <consortium name="Lawrence Berkeley National Laboratory"/>
            <person name="Harder C.B."/>
            <person name="Miyauchi S."/>
            <person name="Viragh M."/>
            <person name="Kuo A."/>
            <person name="Thoen E."/>
            <person name="Andreopoulos B."/>
            <person name="Lu D."/>
            <person name="Skrede I."/>
            <person name="Drula E."/>
            <person name="Henrissat B."/>
            <person name="Morin E."/>
            <person name="Kohler A."/>
            <person name="Barry K."/>
            <person name="LaButti K."/>
            <person name="Morin E."/>
            <person name="Salamov A."/>
            <person name="Lipzen A."/>
            <person name="Mereny Z."/>
            <person name="Hegedus B."/>
            <person name="Baldrian P."/>
            <person name="Stursova M."/>
            <person name="Weitz H."/>
            <person name="Taylor A."/>
            <person name="Grigoriev I.V."/>
            <person name="Nagy L.G."/>
            <person name="Martin F."/>
            <person name="Kauserud H."/>
        </authorList>
    </citation>
    <scope>NUCLEOTIDE SEQUENCE</scope>
    <source>
        <strain evidence="1">CBHHK067</strain>
    </source>
</reference>
<proteinExistence type="predicted"/>
<sequence length="154" mass="16029">MYLTSGFEHVTKWLDLADYCRTTRGGHFQASAGGSMKAWKKGTKEGTLQVCIVTYTGAKYQSGQGTYKGEESESANPPPGIVGAGIIGVDGVSAAFVVELPLGAGGAETGVVSVVMLLTPVGASNTYPVIDSYTQPPGTALLFFLREMKRSSAG</sequence>
<evidence type="ECO:0000313" key="2">
    <source>
        <dbReference type="Proteomes" id="UP001221757"/>
    </source>
</evidence>
<organism evidence="1 2">
    <name type="scientific">Mycena rosella</name>
    <name type="common">Pink bonnet</name>
    <name type="synonym">Agaricus rosellus</name>
    <dbReference type="NCBI Taxonomy" id="1033263"/>
    <lineage>
        <taxon>Eukaryota</taxon>
        <taxon>Fungi</taxon>
        <taxon>Dikarya</taxon>
        <taxon>Basidiomycota</taxon>
        <taxon>Agaricomycotina</taxon>
        <taxon>Agaricomycetes</taxon>
        <taxon>Agaricomycetidae</taxon>
        <taxon>Agaricales</taxon>
        <taxon>Marasmiineae</taxon>
        <taxon>Mycenaceae</taxon>
        <taxon>Mycena</taxon>
    </lineage>
</organism>
<dbReference type="Proteomes" id="UP001221757">
    <property type="component" value="Unassembled WGS sequence"/>
</dbReference>
<evidence type="ECO:0000313" key="1">
    <source>
        <dbReference type="EMBL" id="KAJ7661745.1"/>
    </source>
</evidence>
<comment type="caution">
    <text evidence="1">The sequence shown here is derived from an EMBL/GenBank/DDBJ whole genome shotgun (WGS) entry which is preliminary data.</text>
</comment>
<dbReference type="AlphaFoldDB" id="A0AAD7CSY9"/>
<protein>
    <submittedName>
        <fullName evidence="1">Uncharacterized protein</fullName>
    </submittedName>
</protein>
<dbReference type="EMBL" id="JARKIE010000247">
    <property type="protein sequence ID" value="KAJ7661745.1"/>
    <property type="molecule type" value="Genomic_DNA"/>
</dbReference>
<gene>
    <name evidence="1" type="ORF">B0H17DRAFT_1144553</name>
</gene>
<keyword evidence="2" id="KW-1185">Reference proteome</keyword>